<evidence type="ECO:0000256" key="4">
    <source>
        <dbReference type="SAM" id="MobiDB-lite"/>
    </source>
</evidence>
<dbReference type="InterPro" id="IPR000439">
    <property type="entry name" value="Ribosomal_eL15"/>
</dbReference>
<dbReference type="EMBL" id="UINC01046946">
    <property type="protein sequence ID" value="SVB55589.1"/>
    <property type="molecule type" value="Genomic_DNA"/>
</dbReference>
<dbReference type="SUPFAM" id="SSF54189">
    <property type="entry name" value="Ribosomal proteins S24e, L23 and L15e"/>
    <property type="match status" value="1"/>
</dbReference>
<evidence type="ECO:0000256" key="2">
    <source>
        <dbReference type="ARBA" id="ARBA00022980"/>
    </source>
</evidence>
<keyword evidence="3" id="KW-0687">Ribonucleoprotein</keyword>
<dbReference type="NCBIfam" id="NF003269">
    <property type="entry name" value="PRK04243.1"/>
    <property type="match status" value="1"/>
</dbReference>
<comment type="similarity">
    <text evidence="1">Belongs to the eukaryotic ribosomal protein eL15 family.</text>
</comment>
<evidence type="ECO:0000256" key="1">
    <source>
        <dbReference type="ARBA" id="ARBA00006857"/>
    </source>
</evidence>
<keyword evidence="2" id="KW-0689">Ribosomal protein</keyword>
<proteinExistence type="inferred from homology"/>
<dbReference type="GO" id="GO:0002181">
    <property type="term" value="P:cytoplasmic translation"/>
    <property type="evidence" value="ECO:0007669"/>
    <property type="project" value="TreeGrafter"/>
</dbReference>
<feature type="compositionally biased region" description="Basic residues" evidence="4">
    <location>
        <begin position="68"/>
        <end position="85"/>
    </location>
</feature>
<dbReference type="GO" id="GO:0003723">
    <property type="term" value="F:RNA binding"/>
    <property type="evidence" value="ECO:0007669"/>
    <property type="project" value="TreeGrafter"/>
</dbReference>
<reference evidence="5" key="1">
    <citation type="submission" date="2018-05" db="EMBL/GenBank/DDBJ databases">
        <authorList>
            <person name="Lanie J.A."/>
            <person name="Ng W.-L."/>
            <person name="Kazmierczak K.M."/>
            <person name="Andrzejewski T.M."/>
            <person name="Davidsen T.M."/>
            <person name="Wayne K.J."/>
            <person name="Tettelin H."/>
            <person name="Glass J.I."/>
            <person name="Rusch D."/>
            <person name="Podicherti R."/>
            <person name="Tsui H.-C.T."/>
            <person name="Winkler M.E."/>
        </authorList>
    </citation>
    <scope>NUCLEOTIDE SEQUENCE</scope>
</reference>
<dbReference type="AlphaFoldDB" id="A0A382EYT5"/>
<organism evidence="5">
    <name type="scientific">marine metagenome</name>
    <dbReference type="NCBI Taxonomy" id="408172"/>
    <lineage>
        <taxon>unclassified sequences</taxon>
        <taxon>metagenomes</taxon>
        <taxon>ecological metagenomes</taxon>
    </lineage>
</organism>
<evidence type="ECO:0000256" key="3">
    <source>
        <dbReference type="ARBA" id="ARBA00023274"/>
    </source>
</evidence>
<dbReference type="PANTHER" id="PTHR11847:SF4">
    <property type="entry name" value="LARGE RIBOSOMAL SUBUNIT PROTEIN EL15"/>
    <property type="match status" value="1"/>
</dbReference>
<feature type="region of interest" description="Disordered" evidence="4">
    <location>
        <begin position="68"/>
        <end position="94"/>
    </location>
</feature>
<dbReference type="PROSITE" id="PS01194">
    <property type="entry name" value="RIBOSOMAL_L15E"/>
    <property type="match status" value="1"/>
</dbReference>
<accession>A0A382EYT5</accession>
<dbReference type="InterPro" id="IPR024794">
    <property type="entry name" value="Rbsml_eL15_core_dom_sf"/>
</dbReference>
<dbReference type="Pfam" id="PF00827">
    <property type="entry name" value="Ribosomal_L15e"/>
    <property type="match status" value="1"/>
</dbReference>
<protein>
    <recommendedName>
        <fullName evidence="6">50S ribosomal protein L15e</fullName>
    </recommendedName>
</protein>
<dbReference type="GO" id="GO:0022625">
    <property type="term" value="C:cytosolic large ribosomal subunit"/>
    <property type="evidence" value="ECO:0007669"/>
    <property type="project" value="TreeGrafter"/>
</dbReference>
<dbReference type="InterPro" id="IPR020925">
    <property type="entry name" value="Ribosomal_eL15_CS"/>
</dbReference>
<dbReference type="InterPro" id="IPR012678">
    <property type="entry name" value="Ribosomal_uL23/eL15/eS24_sf"/>
</dbReference>
<sequence>MYKYVKTLWKKPKAHFGTEAWKNWLVELRSRPAFERIEKPTRLDRARALGYKAKQGIFIIRGSVSKGTTKRPKFTGGRRPKRYTRRGTPSKSRQSIIEMRASGKYPNSEVLNSYWVGEDGKRVWYEIIMVDRDHPSIKSDRTLSWITTKKNRVARGLTSSGKKSRGLVR</sequence>
<name>A0A382EYT5_9ZZZZ</name>
<dbReference type="PANTHER" id="PTHR11847">
    <property type="entry name" value="RIBOSOMAL PROTEIN L15"/>
    <property type="match status" value="1"/>
</dbReference>
<evidence type="ECO:0008006" key="6">
    <source>
        <dbReference type="Google" id="ProtNLM"/>
    </source>
</evidence>
<evidence type="ECO:0000313" key="5">
    <source>
        <dbReference type="EMBL" id="SVB55589.1"/>
    </source>
</evidence>
<dbReference type="GO" id="GO:0003735">
    <property type="term" value="F:structural constituent of ribosome"/>
    <property type="evidence" value="ECO:0007669"/>
    <property type="project" value="InterPro"/>
</dbReference>
<dbReference type="SMART" id="SM01384">
    <property type="entry name" value="Ribosomal_L15e"/>
    <property type="match status" value="1"/>
</dbReference>
<gene>
    <name evidence="5" type="ORF">METZ01_LOCUS208443</name>
</gene>
<dbReference type="Gene3D" id="3.40.1120.10">
    <property type="entry name" value="Ribosomal protein l15e"/>
    <property type="match status" value="1"/>
</dbReference>